<dbReference type="Pfam" id="PF05368">
    <property type="entry name" value="NmrA"/>
    <property type="match status" value="2"/>
</dbReference>
<accession>A0AAD7FN71</accession>
<dbReference type="Gene3D" id="3.90.25.10">
    <property type="entry name" value="UDP-galactose 4-epimerase, domain 1"/>
    <property type="match status" value="1"/>
</dbReference>
<dbReference type="PANTHER" id="PTHR42748">
    <property type="entry name" value="NITROGEN METABOLITE REPRESSION PROTEIN NMRA FAMILY MEMBER"/>
    <property type="match status" value="1"/>
</dbReference>
<dbReference type="InterPro" id="IPR036291">
    <property type="entry name" value="NAD(P)-bd_dom_sf"/>
</dbReference>
<keyword evidence="3" id="KW-0732">Signal</keyword>
<dbReference type="InterPro" id="IPR008030">
    <property type="entry name" value="NmrA-like"/>
</dbReference>
<dbReference type="PANTHER" id="PTHR42748:SF14">
    <property type="entry name" value="SNOAL-LIKE DOMAIN-CONTAINING PROTEIN"/>
    <property type="match status" value="1"/>
</dbReference>
<feature type="signal peptide" evidence="3">
    <location>
        <begin position="1"/>
        <end position="18"/>
    </location>
</feature>
<evidence type="ECO:0000256" key="2">
    <source>
        <dbReference type="ARBA" id="ARBA00022857"/>
    </source>
</evidence>
<evidence type="ECO:0000313" key="6">
    <source>
        <dbReference type="Proteomes" id="UP001221142"/>
    </source>
</evidence>
<name>A0AAD7FN71_9AGAR</name>
<dbReference type="Proteomes" id="UP001221142">
    <property type="component" value="Unassembled WGS sequence"/>
</dbReference>
<reference evidence="5" key="1">
    <citation type="submission" date="2023-03" db="EMBL/GenBank/DDBJ databases">
        <title>Massive genome expansion in bonnet fungi (Mycena s.s.) driven by repeated elements and novel gene families across ecological guilds.</title>
        <authorList>
            <consortium name="Lawrence Berkeley National Laboratory"/>
            <person name="Harder C.B."/>
            <person name="Miyauchi S."/>
            <person name="Viragh M."/>
            <person name="Kuo A."/>
            <person name="Thoen E."/>
            <person name="Andreopoulos B."/>
            <person name="Lu D."/>
            <person name="Skrede I."/>
            <person name="Drula E."/>
            <person name="Henrissat B."/>
            <person name="Morin E."/>
            <person name="Kohler A."/>
            <person name="Barry K."/>
            <person name="LaButti K."/>
            <person name="Morin E."/>
            <person name="Salamov A."/>
            <person name="Lipzen A."/>
            <person name="Mereny Z."/>
            <person name="Hegedus B."/>
            <person name="Baldrian P."/>
            <person name="Stursova M."/>
            <person name="Weitz H."/>
            <person name="Taylor A."/>
            <person name="Grigoriev I.V."/>
            <person name="Nagy L.G."/>
            <person name="Martin F."/>
            <person name="Kauserud H."/>
        </authorList>
    </citation>
    <scope>NUCLEOTIDE SEQUENCE</scope>
    <source>
        <strain evidence="5">9284</strain>
    </source>
</reference>
<evidence type="ECO:0000256" key="3">
    <source>
        <dbReference type="SAM" id="SignalP"/>
    </source>
</evidence>
<dbReference type="InterPro" id="IPR051164">
    <property type="entry name" value="NmrA-like_oxidored"/>
</dbReference>
<proteinExistence type="inferred from homology"/>
<evidence type="ECO:0000259" key="4">
    <source>
        <dbReference type="Pfam" id="PF05368"/>
    </source>
</evidence>
<comment type="caution">
    <text evidence="5">The sequence shown here is derived from an EMBL/GenBank/DDBJ whole genome shotgun (WGS) entry which is preliminary data.</text>
</comment>
<protein>
    <submittedName>
        <fullName evidence="5">NAD(P)-binding protein</fullName>
    </submittedName>
</protein>
<evidence type="ECO:0000256" key="1">
    <source>
        <dbReference type="ARBA" id="ARBA00006328"/>
    </source>
</evidence>
<keyword evidence="6" id="KW-1185">Reference proteome</keyword>
<dbReference type="AlphaFoldDB" id="A0AAD7FN71"/>
<evidence type="ECO:0000313" key="5">
    <source>
        <dbReference type="EMBL" id="KAJ7630193.1"/>
    </source>
</evidence>
<dbReference type="GO" id="GO:0005634">
    <property type="term" value="C:nucleus"/>
    <property type="evidence" value="ECO:0007669"/>
    <property type="project" value="TreeGrafter"/>
</dbReference>
<feature type="domain" description="NmrA-like" evidence="4">
    <location>
        <begin position="4"/>
        <end position="117"/>
    </location>
</feature>
<gene>
    <name evidence="5" type="ORF">FB45DRAFT_1003399</name>
</gene>
<feature type="domain" description="NmrA-like" evidence="4">
    <location>
        <begin position="176"/>
        <end position="275"/>
    </location>
</feature>
<dbReference type="Gene3D" id="3.40.50.720">
    <property type="entry name" value="NAD(P)-binding Rossmann-like Domain"/>
    <property type="match status" value="1"/>
</dbReference>
<sequence>MSSTKKLILVIGATGAQGLAVIDALLQQPSPYTVRALTRDPESPQARSLAERGVECVQGSFTDFALVAKALEGSYGVWVNTDGPTVGEAQEIYAGMRIFEIAQRTEGLKHYVWSSLPYILKVASTFCPLYCGSSTLTKLANFNPEYKVDHADAKGKVAEWMSVQPSSDEKGNGLTWTIITSAPYMEMLTGGAFLPLNIRQDGTVVFATPSADGRVPLIALKDFGWWARWTFDHPAEASGRNIQIVSDRVTWDELVEIFKKVTKRPAVFRRLTIDEMWEHADDRVNNPWSVPMARGDGTNTIRENMSGFWRTMRDDVFQTDLEWVRSVHPETMTVERWMRETGYEPGASVRTVLKNQMEGKNAWGYDPKWLAQL</sequence>
<keyword evidence="2" id="KW-0521">NADP</keyword>
<comment type="similarity">
    <text evidence="1">Belongs to the NmrA-type oxidoreductase family.</text>
</comment>
<dbReference type="CDD" id="cd05251">
    <property type="entry name" value="NmrA_like_SDR_a"/>
    <property type="match status" value="1"/>
</dbReference>
<dbReference type="SUPFAM" id="SSF51735">
    <property type="entry name" value="NAD(P)-binding Rossmann-fold domains"/>
    <property type="match status" value="1"/>
</dbReference>
<organism evidence="5 6">
    <name type="scientific">Roridomyces roridus</name>
    <dbReference type="NCBI Taxonomy" id="1738132"/>
    <lineage>
        <taxon>Eukaryota</taxon>
        <taxon>Fungi</taxon>
        <taxon>Dikarya</taxon>
        <taxon>Basidiomycota</taxon>
        <taxon>Agaricomycotina</taxon>
        <taxon>Agaricomycetes</taxon>
        <taxon>Agaricomycetidae</taxon>
        <taxon>Agaricales</taxon>
        <taxon>Marasmiineae</taxon>
        <taxon>Mycenaceae</taxon>
        <taxon>Roridomyces</taxon>
    </lineage>
</organism>
<feature type="chain" id="PRO_5042094006" evidence="3">
    <location>
        <begin position="19"/>
        <end position="373"/>
    </location>
</feature>
<dbReference type="EMBL" id="JARKIF010000009">
    <property type="protein sequence ID" value="KAJ7630193.1"/>
    <property type="molecule type" value="Genomic_DNA"/>
</dbReference>